<dbReference type="RefSeq" id="XP_046062973.1">
    <property type="nucleotide sequence ID" value="XM_046203170.1"/>
</dbReference>
<dbReference type="OrthoDB" id="529367at2759"/>
<dbReference type="GO" id="GO:0046872">
    <property type="term" value="F:metal ion binding"/>
    <property type="evidence" value="ECO:0007669"/>
    <property type="project" value="UniProtKB-KW"/>
</dbReference>
<feature type="binding site" evidence="6">
    <location>
        <position position="294"/>
    </location>
    <ligand>
        <name>Zn(2+)</name>
        <dbReference type="ChEBI" id="CHEBI:29105"/>
    </ligand>
</feature>
<reference evidence="8" key="1">
    <citation type="journal article" date="2021" name="Open Biol.">
        <title>Shared evolutionary footprints suggest mitochondrial oxidative damage underlies multiple complex I losses in fungi.</title>
        <authorList>
            <person name="Schikora-Tamarit M.A."/>
            <person name="Marcet-Houben M."/>
            <person name="Nosek J."/>
            <person name="Gabaldon T."/>
        </authorList>
    </citation>
    <scope>NUCLEOTIDE SEQUENCE</scope>
    <source>
        <strain evidence="8">CBS6075</strain>
    </source>
</reference>
<dbReference type="GO" id="GO:0006882">
    <property type="term" value="P:intracellular zinc ion homeostasis"/>
    <property type="evidence" value="ECO:0007669"/>
    <property type="project" value="TreeGrafter"/>
</dbReference>
<organism evidence="8 9">
    <name type="scientific">Ogataea philodendri</name>
    <dbReference type="NCBI Taxonomy" id="1378263"/>
    <lineage>
        <taxon>Eukaryota</taxon>
        <taxon>Fungi</taxon>
        <taxon>Dikarya</taxon>
        <taxon>Ascomycota</taxon>
        <taxon>Saccharomycotina</taxon>
        <taxon>Pichiomycetes</taxon>
        <taxon>Pichiales</taxon>
        <taxon>Pichiaceae</taxon>
        <taxon>Ogataea</taxon>
    </lineage>
</organism>
<feature type="binding site" evidence="6">
    <location>
        <position position="290"/>
    </location>
    <ligand>
        <name>Zn(2+)</name>
        <dbReference type="ChEBI" id="CHEBI:29105"/>
    </ligand>
</feature>
<evidence type="ECO:0000313" key="9">
    <source>
        <dbReference type="Proteomes" id="UP000769157"/>
    </source>
</evidence>
<evidence type="ECO:0000256" key="2">
    <source>
        <dbReference type="ARBA" id="ARBA00007018"/>
    </source>
</evidence>
<dbReference type="GeneID" id="70234280"/>
<dbReference type="PANTHER" id="PTHR20855:SF52">
    <property type="entry name" value="ADIPONECTIN RECEPTOR PROTEIN"/>
    <property type="match status" value="1"/>
</dbReference>
<keyword evidence="5 7" id="KW-0472">Membrane</keyword>
<feature type="binding site" evidence="6">
    <location>
        <position position="144"/>
    </location>
    <ligand>
        <name>Zn(2+)</name>
        <dbReference type="ChEBI" id="CHEBI:29105"/>
    </ligand>
</feature>
<evidence type="ECO:0000256" key="7">
    <source>
        <dbReference type="SAM" id="Phobius"/>
    </source>
</evidence>
<evidence type="ECO:0000256" key="1">
    <source>
        <dbReference type="ARBA" id="ARBA00004141"/>
    </source>
</evidence>
<dbReference type="Proteomes" id="UP000769157">
    <property type="component" value="Unassembled WGS sequence"/>
</dbReference>
<sequence>MTRKRQSSTVGTPTMSETVPLVFESCRQGTYLFSEIPQWQRDNHYILSGYVRETKSFRACWDSLFYLHNETVNIITHLVPGLLFPIGLFSVSPWMVSNDRLIRSVPNWLIQIPVFDSTTRADNFIFGLFFFGFVSCLSLSAIFHATKCHSHKVMKQGSSLDYVGIICLIVTSMIGIIHYSLQDDPGARWSCIALVGLFGTVCLVLTLDPGFREPEWRTFRATMFVIFGVSSVIPIGYGLFEYGATEVWNRAGLGYVLLEGLGYISGAIIYAMRTPEKHAPGRFDIWGNSHQIFHVLVVLSAYSHLKGLNQSYIWAHSSGVMDKGI</sequence>
<accession>A0A9P8PBQ6</accession>
<evidence type="ECO:0000256" key="6">
    <source>
        <dbReference type="PIRSR" id="PIRSR604254-1"/>
    </source>
</evidence>
<keyword evidence="6" id="KW-0862">Zinc</keyword>
<protein>
    <submittedName>
        <fullName evidence="8">Uncharacterized protein</fullName>
    </submittedName>
</protein>
<gene>
    <name evidence="8" type="ORF">OGAPHI_002313</name>
</gene>
<comment type="caution">
    <text evidence="8">The sequence shown here is derived from an EMBL/GenBank/DDBJ whole genome shotgun (WGS) entry which is preliminary data.</text>
</comment>
<keyword evidence="6" id="KW-0479">Metal-binding</keyword>
<comment type="similarity">
    <text evidence="2">Belongs to the ADIPOR family.</text>
</comment>
<dbReference type="GO" id="GO:0016020">
    <property type="term" value="C:membrane"/>
    <property type="evidence" value="ECO:0007669"/>
    <property type="project" value="UniProtKB-SubCell"/>
</dbReference>
<name>A0A9P8PBQ6_9ASCO</name>
<comment type="subcellular location">
    <subcellularLocation>
        <location evidence="1">Membrane</location>
        <topology evidence="1">Multi-pass membrane protein</topology>
    </subcellularLocation>
</comment>
<evidence type="ECO:0000313" key="8">
    <source>
        <dbReference type="EMBL" id="KAH3668559.1"/>
    </source>
</evidence>
<feature type="transmembrane region" description="Helical" evidence="7">
    <location>
        <begin position="124"/>
        <end position="142"/>
    </location>
</feature>
<keyword evidence="9" id="KW-1185">Reference proteome</keyword>
<dbReference type="AlphaFoldDB" id="A0A9P8PBQ6"/>
<dbReference type="Pfam" id="PF03006">
    <property type="entry name" value="HlyIII"/>
    <property type="match status" value="1"/>
</dbReference>
<evidence type="ECO:0000256" key="3">
    <source>
        <dbReference type="ARBA" id="ARBA00022692"/>
    </source>
</evidence>
<feature type="transmembrane region" description="Helical" evidence="7">
    <location>
        <begin position="74"/>
        <end position="96"/>
    </location>
</feature>
<dbReference type="PANTHER" id="PTHR20855">
    <property type="entry name" value="ADIPOR/PROGESTIN RECEPTOR-RELATED"/>
    <property type="match status" value="1"/>
</dbReference>
<evidence type="ECO:0000256" key="4">
    <source>
        <dbReference type="ARBA" id="ARBA00022989"/>
    </source>
</evidence>
<feature type="transmembrane region" description="Helical" evidence="7">
    <location>
        <begin position="187"/>
        <end position="207"/>
    </location>
</feature>
<dbReference type="EMBL" id="JAEUBE010000158">
    <property type="protein sequence ID" value="KAH3668559.1"/>
    <property type="molecule type" value="Genomic_DNA"/>
</dbReference>
<keyword evidence="3 7" id="KW-0812">Transmembrane</keyword>
<evidence type="ECO:0000256" key="5">
    <source>
        <dbReference type="ARBA" id="ARBA00023136"/>
    </source>
</evidence>
<proteinExistence type="inferred from homology"/>
<feature type="transmembrane region" description="Helical" evidence="7">
    <location>
        <begin position="162"/>
        <end position="181"/>
    </location>
</feature>
<keyword evidence="4 7" id="KW-1133">Transmembrane helix</keyword>
<dbReference type="InterPro" id="IPR004254">
    <property type="entry name" value="AdipoR/HlyIII-related"/>
</dbReference>
<dbReference type="GO" id="GO:0038023">
    <property type="term" value="F:signaling receptor activity"/>
    <property type="evidence" value="ECO:0007669"/>
    <property type="project" value="TreeGrafter"/>
</dbReference>
<feature type="transmembrane region" description="Helical" evidence="7">
    <location>
        <begin position="219"/>
        <end position="240"/>
    </location>
</feature>
<reference evidence="8" key="2">
    <citation type="submission" date="2021-01" db="EMBL/GenBank/DDBJ databases">
        <authorList>
            <person name="Schikora-Tamarit M.A."/>
        </authorList>
    </citation>
    <scope>NUCLEOTIDE SEQUENCE</scope>
    <source>
        <strain evidence="8">CBS6075</strain>
    </source>
</reference>
<feature type="transmembrane region" description="Helical" evidence="7">
    <location>
        <begin position="252"/>
        <end position="272"/>
    </location>
</feature>